<proteinExistence type="predicted"/>
<dbReference type="Proteomes" id="UP000479710">
    <property type="component" value="Unassembled WGS sequence"/>
</dbReference>
<dbReference type="AlphaFoldDB" id="A0A6G1DV98"/>
<evidence type="ECO:0000313" key="2">
    <source>
        <dbReference type="EMBL" id="KAF0916548.1"/>
    </source>
</evidence>
<evidence type="ECO:0000256" key="1">
    <source>
        <dbReference type="SAM" id="MobiDB-lite"/>
    </source>
</evidence>
<feature type="compositionally biased region" description="Low complexity" evidence="1">
    <location>
        <begin position="56"/>
        <end position="67"/>
    </location>
</feature>
<name>A0A6G1DV98_9ORYZ</name>
<evidence type="ECO:0000313" key="3">
    <source>
        <dbReference type="Proteomes" id="UP000479710"/>
    </source>
</evidence>
<gene>
    <name evidence="2" type="ORF">E2562_007623</name>
</gene>
<accession>A0A6G1DV98</accession>
<feature type="region of interest" description="Disordered" evidence="1">
    <location>
        <begin position="51"/>
        <end position="126"/>
    </location>
</feature>
<sequence length="126" mass="13103">MSHENRAVSRDGGGGAKTRQHSVFGAGEAEWRAASRSTGWLEVVVACPGEEGCGSGAPIAGPGASMSDLAGGEQAARQREDSTRDGSGRLGDGRRRPALETAAGGRFSAADDSGRTMRQWQPGWWC</sequence>
<comment type="caution">
    <text evidence="2">The sequence shown here is derived from an EMBL/GenBank/DDBJ whole genome shotgun (WGS) entry which is preliminary data.</text>
</comment>
<feature type="region of interest" description="Disordered" evidence="1">
    <location>
        <begin position="1"/>
        <end position="24"/>
    </location>
</feature>
<organism evidence="2 3">
    <name type="scientific">Oryza meyeriana var. granulata</name>
    <dbReference type="NCBI Taxonomy" id="110450"/>
    <lineage>
        <taxon>Eukaryota</taxon>
        <taxon>Viridiplantae</taxon>
        <taxon>Streptophyta</taxon>
        <taxon>Embryophyta</taxon>
        <taxon>Tracheophyta</taxon>
        <taxon>Spermatophyta</taxon>
        <taxon>Magnoliopsida</taxon>
        <taxon>Liliopsida</taxon>
        <taxon>Poales</taxon>
        <taxon>Poaceae</taxon>
        <taxon>BOP clade</taxon>
        <taxon>Oryzoideae</taxon>
        <taxon>Oryzeae</taxon>
        <taxon>Oryzinae</taxon>
        <taxon>Oryza</taxon>
        <taxon>Oryza meyeriana</taxon>
    </lineage>
</organism>
<feature type="compositionally biased region" description="Basic and acidic residues" evidence="1">
    <location>
        <begin position="76"/>
        <end position="98"/>
    </location>
</feature>
<reference evidence="2 3" key="1">
    <citation type="submission" date="2019-11" db="EMBL/GenBank/DDBJ databases">
        <title>Whole genome sequence of Oryza granulata.</title>
        <authorList>
            <person name="Li W."/>
        </authorList>
    </citation>
    <scope>NUCLEOTIDE SEQUENCE [LARGE SCALE GENOMIC DNA]</scope>
    <source>
        <strain evidence="3">cv. Menghai</strain>
        <tissue evidence="2">Leaf</tissue>
    </source>
</reference>
<dbReference type="EMBL" id="SPHZ02000005">
    <property type="protein sequence ID" value="KAF0916548.1"/>
    <property type="molecule type" value="Genomic_DNA"/>
</dbReference>
<keyword evidence="3" id="KW-1185">Reference proteome</keyword>
<protein>
    <submittedName>
        <fullName evidence="2">Uncharacterized protein</fullName>
    </submittedName>
</protein>